<feature type="region of interest" description="Disordered" evidence="1">
    <location>
        <begin position="87"/>
        <end position="108"/>
    </location>
</feature>
<keyword evidence="3" id="KW-1185">Reference proteome</keyword>
<sequence length="108" mass="11165">MCPLALRALGCGGFTAGVCDWQLSSGPSSTLRPAQVLAQVVLASSFIHHKQQDWGVIVELGSGSTLPTSAGRSAALTIARRYTATVSETQSSQASHNTSAISNLHVNA</sequence>
<dbReference type="GeneID" id="70192280"/>
<dbReference type="RefSeq" id="XP_046007152.1">
    <property type="nucleotide sequence ID" value="XM_046162734.1"/>
</dbReference>
<evidence type="ECO:0000313" key="3">
    <source>
        <dbReference type="Proteomes" id="UP000756346"/>
    </source>
</evidence>
<proteinExistence type="predicted"/>
<dbReference type="Proteomes" id="UP000756346">
    <property type="component" value="Unassembled WGS sequence"/>
</dbReference>
<dbReference type="EMBL" id="JAGTJQ010000010">
    <property type="protein sequence ID" value="KAH7020951.1"/>
    <property type="molecule type" value="Genomic_DNA"/>
</dbReference>
<dbReference type="AlphaFoldDB" id="A0A9P9BK95"/>
<reference evidence="2" key="1">
    <citation type="journal article" date="2021" name="Nat. Commun.">
        <title>Genetic determinants of endophytism in the Arabidopsis root mycobiome.</title>
        <authorList>
            <person name="Mesny F."/>
            <person name="Miyauchi S."/>
            <person name="Thiergart T."/>
            <person name="Pickel B."/>
            <person name="Atanasova L."/>
            <person name="Karlsson M."/>
            <person name="Huettel B."/>
            <person name="Barry K.W."/>
            <person name="Haridas S."/>
            <person name="Chen C."/>
            <person name="Bauer D."/>
            <person name="Andreopoulos W."/>
            <person name="Pangilinan J."/>
            <person name="LaButti K."/>
            <person name="Riley R."/>
            <person name="Lipzen A."/>
            <person name="Clum A."/>
            <person name="Drula E."/>
            <person name="Henrissat B."/>
            <person name="Kohler A."/>
            <person name="Grigoriev I.V."/>
            <person name="Martin F.M."/>
            <person name="Hacquard S."/>
        </authorList>
    </citation>
    <scope>NUCLEOTIDE SEQUENCE</scope>
    <source>
        <strain evidence="2">MPI-CAGE-CH-0230</strain>
    </source>
</reference>
<evidence type="ECO:0000256" key="1">
    <source>
        <dbReference type="SAM" id="MobiDB-lite"/>
    </source>
</evidence>
<name>A0A9P9BK95_9PEZI</name>
<accession>A0A9P9BK95</accession>
<gene>
    <name evidence="2" type="ORF">B0I36DRAFT_434890</name>
</gene>
<comment type="caution">
    <text evidence="2">The sequence shown here is derived from an EMBL/GenBank/DDBJ whole genome shotgun (WGS) entry which is preliminary data.</text>
</comment>
<organism evidence="2 3">
    <name type="scientific">Microdochium trichocladiopsis</name>
    <dbReference type="NCBI Taxonomy" id="1682393"/>
    <lineage>
        <taxon>Eukaryota</taxon>
        <taxon>Fungi</taxon>
        <taxon>Dikarya</taxon>
        <taxon>Ascomycota</taxon>
        <taxon>Pezizomycotina</taxon>
        <taxon>Sordariomycetes</taxon>
        <taxon>Xylariomycetidae</taxon>
        <taxon>Xylariales</taxon>
        <taxon>Microdochiaceae</taxon>
        <taxon>Microdochium</taxon>
    </lineage>
</organism>
<protein>
    <submittedName>
        <fullName evidence="2">Uncharacterized protein</fullName>
    </submittedName>
</protein>
<evidence type="ECO:0000313" key="2">
    <source>
        <dbReference type="EMBL" id="KAH7020951.1"/>
    </source>
</evidence>